<proteinExistence type="predicted"/>
<evidence type="ECO:0008006" key="3">
    <source>
        <dbReference type="Google" id="ProtNLM"/>
    </source>
</evidence>
<dbReference type="EMBL" id="BMFG01000013">
    <property type="protein sequence ID" value="GGD35314.1"/>
    <property type="molecule type" value="Genomic_DNA"/>
</dbReference>
<dbReference type="RefSeq" id="WP_188363075.1">
    <property type="nucleotide sequence ID" value="NZ_BMFG01000013.1"/>
</dbReference>
<evidence type="ECO:0000313" key="1">
    <source>
        <dbReference type="EMBL" id="GGD35314.1"/>
    </source>
</evidence>
<dbReference type="SUPFAM" id="SSF47413">
    <property type="entry name" value="lambda repressor-like DNA-binding domains"/>
    <property type="match status" value="1"/>
</dbReference>
<dbReference type="InterPro" id="IPR010982">
    <property type="entry name" value="Lambda_DNA-bd_dom_sf"/>
</dbReference>
<accession>A0A917DH89</accession>
<evidence type="ECO:0000313" key="2">
    <source>
        <dbReference type="Proteomes" id="UP000625735"/>
    </source>
</evidence>
<comment type="caution">
    <text evidence="1">The sequence shown here is derived from an EMBL/GenBank/DDBJ whole genome shotgun (WGS) entry which is preliminary data.</text>
</comment>
<keyword evidence="2" id="KW-1185">Reference proteome</keyword>
<protein>
    <recommendedName>
        <fullName evidence="3">HTH cro/C1-type domain-containing protein</fullName>
    </recommendedName>
</protein>
<dbReference type="Proteomes" id="UP000625735">
    <property type="component" value="Unassembled WGS sequence"/>
</dbReference>
<sequence>MQFHAVKEHNKKYLLAFGQNLERLLQELDTDVMTVASLGNIEPKQVYRVLRGEHAASLGTILAISRGLAVPPKKLFDFDFTVDQEP</sequence>
<dbReference type="GO" id="GO:0003677">
    <property type="term" value="F:DNA binding"/>
    <property type="evidence" value="ECO:0007669"/>
    <property type="project" value="InterPro"/>
</dbReference>
<gene>
    <name evidence="1" type="ORF">GCM10011343_26450</name>
</gene>
<name>A0A917DH89_9FLAO</name>
<organism evidence="1 2">
    <name type="scientific">Flavobacterium orientale</name>
    <dbReference type="NCBI Taxonomy" id="1756020"/>
    <lineage>
        <taxon>Bacteria</taxon>
        <taxon>Pseudomonadati</taxon>
        <taxon>Bacteroidota</taxon>
        <taxon>Flavobacteriia</taxon>
        <taxon>Flavobacteriales</taxon>
        <taxon>Flavobacteriaceae</taxon>
        <taxon>Flavobacterium</taxon>
    </lineage>
</organism>
<dbReference type="Gene3D" id="1.10.260.40">
    <property type="entry name" value="lambda repressor-like DNA-binding domains"/>
    <property type="match status" value="1"/>
</dbReference>
<reference evidence="1" key="2">
    <citation type="submission" date="2020-09" db="EMBL/GenBank/DDBJ databases">
        <authorList>
            <person name="Sun Q."/>
            <person name="Zhou Y."/>
        </authorList>
    </citation>
    <scope>NUCLEOTIDE SEQUENCE</scope>
    <source>
        <strain evidence="1">CGMCC 1.12506</strain>
    </source>
</reference>
<reference evidence="1" key="1">
    <citation type="journal article" date="2014" name="Int. J. Syst. Evol. Microbiol.">
        <title>Complete genome sequence of Corynebacterium casei LMG S-19264T (=DSM 44701T), isolated from a smear-ripened cheese.</title>
        <authorList>
            <consortium name="US DOE Joint Genome Institute (JGI-PGF)"/>
            <person name="Walter F."/>
            <person name="Albersmeier A."/>
            <person name="Kalinowski J."/>
            <person name="Ruckert C."/>
        </authorList>
    </citation>
    <scope>NUCLEOTIDE SEQUENCE</scope>
    <source>
        <strain evidence="1">CGMCC 1.12506</strain>
    </source>
</reference>
<dbReference type="AlphaFoldDB" id="A0A917DH89"/>